<dbReference type="Gene3D" id="3.40.50.1240">
    <property type="entry name" value="Phosphoglycerate mutase-like"/>
    <property type="match status" value="1"/>
</dbReference>
<keyword evidence="4" id="KW-1185">Reference proteome</keyword>
<keyword evidence="2" id="KW-0378">Hydrolase</keyword>
<evidence type="ECO:0000256" key="2">
    <source>
        <dbReference type="ARBA" id="ARBA00022801"/>
    </source>
</evidence>
<evidence type="ECO:0000256" key="1">
    <source>
        <dbReference type="ARBA" id="ARBA00005375"/>
    </source>
</evidence>
<dbReference type="Proteomes" id="UP000800041">
    <property type="component" value="Unassembled WGS sequence"/>
</dbReference>
<dbReference type="InterPro" id="IPR050645">
    <property type="entry name" value="Histidine_acid_phosphatase"/>
</dbReference>
<accession>A0A6G1GZC7</accession>
<organism evidence="3 4">
    <name type="scientific">Aulographum hederae CBS 113979</name>
    <dbReference type="NCBI Taxonomy" id="1176131"/>
    <lineage>
        <taxon>Eukaryota</taxon>
        <taxon>Fungi</taxon>
        <taxon>Dikarya</taxon>
        <taxon>Ascomycota</taxon>
        <taxon>Pezizomycotina</taxon>
        <taxon>Dothideomycetes</taxon>
        <taxon>Pleosporomycetidae</taxon>
        <taxon>Aulographales</taxon>
        <taxon>Aulographaceae</taxon>
    </lineage>
</organism>
<sequence>MTTFKPLPPYSKDELQQLYPESLQLQLVQVILRHGMECVCRSPVNFDCDVDIEQESVHPCRLDFEMYSHPLFLAHPIRPSIDTLRRPDFRHAQDWPYCKAAKFVTSTLIDSNGGFDELKYRRRIETFGADDSPAIAKGPESEVDAICRPGELTDEGRETTLALGQRLRRLYVDQLHFMPDLIHNTDSIYLRATPIPRALESVQQTFAGMYPRSARTADFPPPIIFARSPADETLFPNETNCRRFAQLARAFAQRAAGRWNESDDMSYLNKVLGKWMPETSPRIAVDSHPRLSGIMDTVNSTLAHGPATRLPKEFYDPKVLAIIDKIGVEEWFAGYTESREYRALGIGGLLGDIVGRMVEATQGANHSGATSNQNAIKLGLSGCHDTTLAGLLTSLGAFDGERWPPYTSHIAMELFKQEATPVTSSSSTSVDTPHTSKTWFSSLFPFLSSPLSTSADSIPRKPAAPLTPTQSASLDPYFVRIRYNDRVMRVPGCAAPRNHLEGDASFCTLKAFKEIVDDFVPADWRRECGSNLDAAAFPVTKQPAGFPPTPST</sequence>
<proteinExistence type="inferred from homology"/>
<dbReference type="PANTHER" id="PTHR11567:SF110">
    <property type="entry name" value="2-PHOSPHOXYLOSE PHOSPHATASE 1"/>
    <property type="match status" value="1"/>
</dbReference>
<dbReference type="SUPFAM" id="SSF53254">
    <property type="entry name" value="Phosphoglycerate mutase-like"/>
    <property type="match status" value="1"/>
</dbReference>
<dbReference type="EMBL" id="ML977157">
    <property type="protein sequence ID" value="KAF1986285.1"/>
    <property type="molecule type" value="Genomic_DNA"/>
</dbReference>
<dbReference type="Pfam" id="PF00328">
    <property type="entry name" value="His_Phos_2"/>
    <property type="match status" value="1"/>
</dbReference>
<comment type="similarity">
    <text evidence="1">Belongs to the histidine acid phosphatase family.</text>
</comment>
<dbReference type="InterPro" id="IPR029033">
    <property type="entry name" value="His_PPase_superfam"/>
</dbReference>
<dbReference type="OrthoDB" id="10257284at2759"/>
<dbReference type="CDD" id="cd07061">
    <property type="entry name" value="HP_HAP_like"/>
    <property type="match status" value="1"/>
</dbReference>
<dbReference type="PANTHER" id="PTHR11567">
    <property type="entry name" value="ACID PHOSPHATASE-RELATED"/>
    <property type="match status" value="1"/>
</dbReference>
<reference evidence="3" key="1">
    <citation type="journal article" date="2020" name="Stud. Mycol.">
        <title>101 Dothideomycetes genomes: a test case for predicting lifestyles and emergence of pathogens.</title>
        <authorList>
            <person name="Haridas S."/>
            <person name="Albert R."/>
            <person name="Binder M."/>
            <person name="Bloem J."/>
            <person name="Labutti K."/>
            <person name="Salamov A."/>
            <person name="Andreopoulos B."/>
            <person name="Baker S."/>
            <person name="Barry K."/>
            <person name="Bills G."/>
            <person name="Bluhm B."/>
            <person name="Cannon C."/>
            <person name="Castanera R."/>
            <person name="Culley D."/>
            <person name="Daum C."/>
            <person name="Ezra D."/>
            <person name="Gonzalez J."/>
            <person name="Henrissat B."/>
            <person name="Kuo A."/>
            <person name="Liang C."/>
            <person name="Lipzen A."/>
            <person name="Lutzoni F."/>
            <person name="Magnuson J."/>
            <person name="Mondo S."/>
            <person name="Nolan M."/>
            <person name="Ohm R."/>
            <person name="Pangilinan J."/>
            <person name="Park H.-J."/>
            <person name="Ramirez L."/>
            <person name="Alfaro M."/>
            <person name="Sun H."/>
            <person name="Tritt A."/>
            <person name="Yoshinaga Y."/>
            <person name="Zwiers L.-H."/>
            <person name="Turgeon B."/>
            <person name="Goodwin S."/>
            <person name="Spatafora J."/>
            <person name="Crous P."/>
            <person name="Grigoriev I."/>
        </authorList>
    </citation>
    <scope>NUCLEOTIDE SEQUENCE</scope>
    <source>
        <strain evidence="3">CBS 113979</strain>
    </source>
</reference>
<evidence type="ECO:0000313" key="3">
    <source>
        <dbReference type="EMBL" id="KAF1986285.1"/>
    </source>
</evidence>
<dbReference type="GO" id="GO:0016791">
    <property type="term" value="F:phosphatase activity"/>
    <property type="evidence" value="ECO:0007669"/>
    <property type="project" value="TreeGrafter"/>
</dbReference>
<dbReference type="AlphaFoldDB" id="A0A6G1GZC7"/>
<dbReference type="InterPro" id="IPR000560">
    <property type="entry name" value="His_Pase_clade-2"/>
</dbReference>
<protein>
    <submittedName>
        <fullName evidence="3">Phosphoglycerate mutase-like protein</fullName>
    </submittedName>
</protein>
<evidence type="ECO:0000313" key="4">
    <source>
        <dbReference type="Proteomes" id="UP000800041"/>
    </source>
</evidence>
<gene>
    <name evidence="3" type="ORF">K402DRAFT_404386</name>
</gene>
<name>A0A6G1GZC7_9PEZI</name>